<accession>L9VKU7</accession>
<dbReference type="AlphaFoldDB" id="L9VKU7"/>
<dbReference type="RefSeq" id="WP_006092130.1">
    <property type="nucleotide sequence ID" value="NZ_AOHW01000045.1"/>
</dbReference>
<evidence type="ECO:0000313" key="2">
    <source>
        <dbReference type="EMBL" id="ELY37825.1"/>
    </source>
</evidence>
<feature type="domain" description="Metallo-beta-lactamase" evidence="1">
    <location>
        <begin position="17"/>
        <end position="233"/>
    </location>
</feature>
<dbReference type="PANTHER" id="PTHR23131:SF4">
    <property type="entry name" value="METALLO-BETA-LACTAMASE SUPERFAMILY POTEIN"/>
    <property type="match status" value="1"/>
</dbReference>
<protein>
    <submittedName>
        <fullName evidence="2">Beta-lactamase</fullName>
    </submittedName>
</protein>
<name>L9VKU7_9EURY</name>
<dbReference type="eggNOG" id="arCOG00498">
    <property type="taxonomic scope" value="Archaea"/>
</dbReference>
<dbReference type="Proteomes" id="UP000011599">
    <property type="component" value="Unassembled WGS sequence"/>
</dbReference>
<proteinExistence type="predicted"/>
<dbReference type="EMBL" id="AOHW01000045">
    <property type="protein sequence ID" value="ELY37825.1"/>
    <property type="molecule type" value="Genomic_DNA"/>
</dbReference>
<sequence length="320" mass="35190">MDELEQISIPTPFSVGRVNCYLLPGDELTLLDPGPSTPDAYEALESGLTQAGYRIDDVDQILISHPHMDHFGQVRRIQSESNARVLAHEDAVARLADPLEHFSHEQAFFRPFLMSMGVPEQIVDTVVGLPEAYTEFQEPVDVDRELKDGDDVAAGIDLTAVHTPGHSPGSVCYVAPAADVAFTGDHVLADVTPNPLLTLDPTADTNRTRSLPLYLDSLRKLLEVDVTVGYGGHSEPMPDLSGRIRETIEHHQARKERIAAMLAEQEPATAYDLMQEMFPDLPATEMFPGMSEVIGHLDLLEDEDRVKISDVDGVQRYASA</sequence>
<dbReference type="STRING" id="1114856.GCA_000383975_04094"/>
<keyword evidence="3" id="KW-1185">Reference proteome</keyword>
<reference evidence="2 3" key="1">
    <citation type="journal article" date="2014" name="PLoS Genet.">
        <title>Phylogenetically driven sequencing of extremely halophilic archaea reveals strategies for static and dynamic osmo-response.</title>
        <authorList>
            <person name="Becker E.A."/>
            <person name="Seitzer P.M."/>
            <person name="Tritt A."/>
            <person name="Larsen D."/>
            <person name="Krusor M."/>
            <person name="Yao A.I."/>
            <person name="Wu D."/>
            <person name="Madern D."/>
            <person name="Eisen J.A."/>
            <person name="Darling A.E."/>
            <person name="Facciotti M.T."/>
        </authorList>
    </citation>
    <scope>NUCLEOTIDE SEQUENCE [LARGE SCALE GENOMIC DNA]</scope>
    <source>
        <strain evidence="2 3">GA33</strain>
    </source>
</reference>
<dbReference type="SUPFAM" id="SSF56281">
    <property type="entry name" value="Metallo-hydrolase/oxidoreductase"/>
    <property type="match status" value="1"/>
</dbReference>
<dbReference type="SMART" id="SM00849">
    <property type="entry name" value="Lactamase_B"/>
    <property type="match status" value="1"/>
</dbReference>
<dbReference type="InterPro" id="IPR050662">
    <property type="entry name" value="Sec-metab_biosynth-thioest"/>
</dbReference>
<evidence type="ECO:0000259" key="1">
    <source>
        <dbReference type="SMART" id="SM00849"/>
    </source>
</evidence>
<dbReference type="Gene3D" id="1.10.10.10">
    <property type="entry name" value="Winged helix-like DNA-binding domain superfamily/Winged helix DNA-binding domain"/>
    <property type="match status" value="1"/>
</dbReference>
<dbReference type="InterPro" id="IPR036388">
    <property type="entry name" value="WH-like_DNA-bd_sf"/>
</dbReference>
<gene>
    <name evidence="2" type="ORF">C496_20025</name>
</gene>
<dbReference type="Pfam" id="PF00753">
    <property type="entry name" value="Lactamase_B"/>
    <property type="match status" value="1"/>
</dbReference>
<dbReference type="OrthoDB" id="6433at2157"/>
<dbReference type="InterPro" id="IPR036866">
    <property type="entry name" value="RibonucZ/Hydroxyglut_hydro"/>
</dbReference>
<dbReference type="InterPro" id="IPR001279">
    <property type="entry name" value="Metallo-B-lactamas"/>
</dbReference>
<evidence type="ECO:0000313" key="3">
    <source>
        <dbReference type="Proteomes" id="UP000011599"/>
    </source>
</evidence>
<dbReference type="PATRIC" id="fig|1114856.3.peg.4130"/>
<dbReference type="PANTHER" id="PTHR23131">
    <property type="entry name" value="ENDORIBONUCLEASE LACTB2"/>
    <property type="match status" value="1"/>
</dbReference>
<comment type="caution">
    <text evidence="2">The sequence shown here is derived from an EMBL/GenBank/DDBJ whole genome shotgun (WGS) entry which is preliminary data.</text>
</comment>
<dbReference type="Gene3D" id="3.60.15.10">
    <property type="entry name" value="Ribonuclease Z/Hydroxyacylglutathione hydrolase-like"/>
    <property type="match status" value="1"/>
</dbReference>
<organism evidence="2 3">
    <name type="scientific">Natronorubrum tibetense GA33</name>
    <dbReference type="NCBI Taxonomy" id="1114856"/>
    <lineage>
        <taxon>Archaea</taxon>
        <taxon>Methanobacteriati</taxon>
        <taxon>Methanobacteriota</taxon>
        <taxon>Stenosarchaea group</taxon>
        <taxon>Halobacteria</taxon>
        <taxon>Halobacteriales</taxon>
        <taxon>Natrialbaceae</taxon>
        <taxon>Natronorubrum</taxon>
    </lineage>
</organism>